<dbReference type="InterPro" id="IPR034113">
    <property type="entry name" value="SCP_GAPR1-like"/>
</dbReference>
<dbReference type="CDD" id="cd05382">
    <property type="entry name" value="CAP_GAPR1-like"/>
    <property type="match status" value="1"/>
</dbReference>
<dbReference type="KEGG" id="aten:116286845"/>
<dbReference type="InterPro" id="IPR035940">
    <property type="entry name" value="CAP_sf"/>
</dbReference>
<dbReference type="SUPFAM" id="SSF55797">
    <property type="entry name" value="PR-1-like"/>
    <property type="match status" value="1"/>
</dbReference>
<accession>A0A6P8GYK6</accession>
<dbReference type="Gene3D" id="3.40.33.10">
    <property type="entry name" value="CAP"/>
    <property type="match status" value="1"/>
</dbReference>
<dbReference type="OrthoDB" id="5973011at2759"/>
<feature type="domain" description="SCP" evidence="2">
    <location>
        <begin position="34"/>
        <end position="166"/>
    </location>
</feature>
<name>A0A6P8GYK6_ACTTE</name>
<dbReference type="InParanoid" id="A0A6P8GYK6"/>
<dbReference type="InterPro" id="IPR014044">
    <property type="entry name" value="CAP_dom"/>
</dbReference>
<dbReference type="PANTHER" id="PTHR10334">
    <property type="entry name" value="CYSTEINE-RICH SECRETORY PROTEIN-RELATED"/>
    <property type="match status" value="1"/>
</dbReference>
<dbReference type="AlphaFoldDB" id="A0A6P8GYK6"/>
<keyword evidence="3" id="KW-1185">Reference proteome</keyword>
<evidence type="ECO:0000256" key="1">
    <source>
        <dbReference type="SAM" id="SignalP"/>
    </source>
</evidence>
<dbReference type="SMART" id="SM00198">
    <property type="entry name" value="SCP"/>
    <property type="match status" value="1"/>
</dbReference>
<feature type="chain" id="PRO_5028064125" evidence="1">
    <location>
        <begin position="28"/>
        <end position="211"/>
    </location>
</feature>
<dbReference type="Pfam" id="PF00188">
    <property type="entry name" value="CAP"/>
    <property type="match status" value="1"/>
</dbReference>
<evidence type="ECO:0000313" key="3">
    <source>
        <dbReference type="Proteomes" id="UP000515163"/>
    </source>
</evidence>
<dbReference type="GeneID" id="116286845"/>
<evidence type="ECO:0000313" key="4">
    <source>
        <dbReference type="RefSeq" id="XP_031549294.1"/>
    </source>
</evidence>
<protein>
    <submittedName>
        <fullName evidence="4">Golgi-associated plant pathogenesis-related protein 1-like</fullName>
    </submittedName>
</protein>
<keyword evidence="1" id="KW-0732">Signal</keyword>
<organism evidence="3 4">
    <name type="scientific">Actinia tenebrosa</name>
    <name type="common">Australian red waratah sea anemone</name>
    <dbReference type="NCBI Taxonomy" id="6105"/>
    <lineage>
        <taxon>Eukaryota</taxon>
        <taxon>Metazoa</taxon>
        <taxon>Cnidaria</taxon>
        <taxon>Anthozoa</taxon>
        <taxon>Hexacorallia</taxon>
        <taxon>Actiniaria</taxon>
        <taxon>Actiniidae</taxon>
        <taxon>Actinia</taxon>
    </lineage>
</organism>
<dbReference type="PRINTS" id="PR00837">
    <property type="entry name" value="V5TPXLIKE"/>
</dbReference>
<dbReference type="FunFam" id="3.40.33.10:FF:000010">
    <property type="entry name" value="Predicted protein"/>
    <property type="match status" value="1"/>
</dbReference>
<dbReference type="Proteomes" id="UP000515163">
    <property type="component" value="Unplaced"/>
</dbReference>
<reference evidence="4" key="1">
    <citation type="submission" date="2025-08" db="UniProtKB">
        <authorList>
            <consortium name="RefSeq"/>
        </authorList>
    </citation>
    <scope>IDENTIFICATION</scope>
    <source>
        <tissue evidence="4">Tentacle</tissue>
    </source>
</reference>
<sequence>MSTSRTMVLFMYIFWAVISLEANYVNGQQTASKTFKQYCVDTHNSYRSKHKVPNIKWSDTLEKEAKSWAQYLSESNNLFRGSKGENLYLSTKVQPYTASSCETAVNEFYTGESKYSYDRALLSRASERFTQLVWKNTLEIGAAGLQRKDNKTVVVVRYNPPGNYNTTVAFKSNVFPASSKQTSSSQSDASHVQIQIPLTLVAVLAAMHILA</sequence>
<dbReference type="RefSeq" id="XP_031549294.1">
    <property type="nucleotide sequence ID" value="XM_031693434.1"/>
</dbReference>
<dbReference type="InterPro" id="IPR001283">
    <property type="entry name" value="CRISP-related"/>
</dbReference>
<feature type="signal peptide" evidence="1">
    <location>
        <begin position="1"/>
        <end position="27"/>
    </location>
</feature>
<gene>
    <name evidence="4" type="primary">LOC116286845</name>
</gene>
<evidence type="ECO:0000259" key="2">
    <source>
        <dbReference type="SMART" id="SM00198"/>
    </source>
</evidence>
<proteinExistence type="predicted"/>